<feature type="domain" description="Acetyl-coenzyme A synthetase N-terminal" evidence="1">
    <location>
        <begin position="29"/>
        <end position="86"/>
    </location>
</feature>
<dbReference type="GO" id="GO:0005829">
    <property type="term" value="C:cytosol"/>
    <property type="evidence" value="ECO:0007669"/>
    <property type="project" value="TreeGrafter"/>
</dbReference>
<organism evidence="2 3">
    <name type="scientific">Roseovarius atlanticus</name>
    <dbReference type="NCBI Taxonomy" id="1641875"/>
    <lineage>
        <taxon>Bacteria</taxon>
        <taxon>Pseudomonadati</taxon>
        <taxon>Pseudomonadota</taxon>
        <taxon>Alphaproteobacteria</taxon>
        <taxon>Rhodobacterales</taxon>
        <taxon>Roseobacteraceae</taxon>
        <taxon>Roseovarius</taxon>
    </lineage>
</organism>
<dbReference type="PANTHER" id="PTHR24095">
    <property type="entry name" value="ACETYL-COENZYME A SYNTHETASE"/>
    <property type="match status" value="1"/>
</dbReference>
<gene>
    <name evidence="2" type="ORF">XM53_12475</name>
</gene>
<accession>A0A0T5NTU6</accession>
<dbReference type="Pfam" id="PF16177">
    <property type="entry name" value="ACAS_N"/>
    <property type="match status" value="1"/>
</dbReference>
<keyword evidence="3" id="KW-1185">Reference proteome</keyword>
<evidence type="ECO:0000313" key="2">
    <source>
        <dbReference type="EMBL" id="KRS12224.1"/>
    </source>
</evidence>
<feature type="non-terminal residue" evidence="2">
    <location>
        <position position="102"/>
    </location>
</feature>
<dbReference type="AlphaFoldDB" id="A0A0T5NTU6"/>
<sequence length="102" mass="11509">MTKQPETGASTYPPSADFVAHAHVDAAKYDEMYAASIKDPEAFWGDHGKRIDWIKPYSKVKDVDYTYGNVSIKWFEDGTLNVAANCIDRHLADRADQTAIIW</sequence>
<dbReference type="Proteomes" id="UP000051295">
    <property type="component" value="Unassembled WGS sequence"/>
</dbReference>
<dbReference type="GO" id="GO:0003987">
    <property type="term" value="F:acetate-CoA ligase activity"/>
    <property type="evidence" value="ECO:0007669"/>
    <property type="project" value="TreeGrafter"/>
</dbReference>
<dbReference type="EMBL" id="LAXJ01000011">
    <property type="protein sequence ID" value="KRS12224.1"/>
    <property type="molecule type" value="Genomic_DNA"/>
</dbReference>
<dbReference type="InterPro" id="IPR042099">
    <property type="entry name" value="ANL_N_sf"/>
</dbReference>
<protein>
    <recommendedName>
        <fullName evidence="1">Acetyl-coenzyme A synthetase N-terminal domain-containing protein</fullName>
    </recommendedName>
</protein>
<dbReference type="PANTHER" id="PTHR24095:SF243">
    <property type="entry name" value="ACETYL-COENZYME A SYNTHETASE"/>
    <property type="match status" value="1"/>
</dbReference>
<dbReference type="SUPFAM" id="SSF56801">
    <property type="entry name" value="Acetyl-CoA synthetase-like"/>
    <property type="match status" value="1"/>
</dbReference>
<dbReference type="STRING" id="1641875.XM53_12475"/>
<dbReference type="RefSeq" id="WP_328586673.1">
    <property type="nucleotide sequence ID" value="NZ_LAXJ01000011.1"/>
</dbReference>
<evidence type="ECO:0000313" key="3">
    <source>
        <dbReference type="Proteomes" id="UP000051295"/>
    </source>
</evidence>
<reference evidence="2 3" key="1">
    <citation type="submission" date="2015-04" db="EMBL/GenBank/DDBJ databases">
        <title>The draft genome sequence of Roseovarius sp.R12b.</title>
        <authorList>
            <person name="Li G."/>
            <person name="Lai Q."/>
            <person name="Shao Z."/>
            <person name="Yan P."/>
        </authorList>
    </citation>
    <scope>NUCLEOTIDE SEQUENCE [LARGE SCALE GENOMIC DNA]</scope>
    <source>
        <strain evidence="2 3">R12B</strain>
    </source>
</reference>
<evidence type="ECO:0000259" key="1">
    <source>
        <dbReference type="Pfam" id="PF16177"/>
    </source>
</evidence>
<name>A0A0T5NTU6_9RHOB</name>
<proteinExistence type="predicted"/>
<dbReference type="Gene3D" id="3.40.50.12780">
    <property type="entry name" value="N-terminal domain of ligase-like"/>
    <property type="match status" value="1"/>
</dbReference>
<dbReference type="InterPro" id="IPR032387">
    <property type="entry name" value="ACAS_N"/>
</dbReference>
<comment type="caution">
    <text evidence="2">The sequence shown here is derived from an EMBL/GenBank/DDBJ whole genome shotgun (WGS) entry which is preliminary data.</text>
</comment>
<dbReference type="GO" id="GO:0006085">
    <property type="term" value="P:acetyl-CoA biosynthetic process"/>
    <property type="evidence" value="ECO:0007669"/>
    <property type="project" value="TreeGrafter"/>
</dbReference>